<organism evidence="6 7">
    <name type="scientific">Curvibacter cyanobacteriorum</name>
    <dbReference type="NCBI Taxonomy" id="3026422"/>
    <lineage>
        <taxon>Bacteria</taxon>
        <taxon>Pseudomonadati</taxon>
        <taxon>Pseudomonadota</taxon>
        <taxon>Betaproteobacteria</taxon>
        <taxon>Burkholderiales</taxon>
        <taxon>Comamonadaceae</taxon>
        <taxon>Curvibacter</taxon>
    </lineage>
</organism>
<keyword evidence="2" id="KW-0238">DNA-binding</keyword>
<dbReference type="Pfam" id="PF12833">
    <property type="entry name" value="HTH_18"/>
    <property type="match status" value="1"/>
</dbReference>
<dbReference type="Gene3D" id="2.60.120.10">
    <property type="entry name" value="Jelly Rolls"/>
    <property type="match status" value="1"/>
</dbReference>
<dbReference type="PANTHER" id="PTHR11019">
    <property type="entry name" value="HTH-TYPE TRANSCRIPTIONAL REGULATOR NIMR"/>
    <property type="match status" value="1"/>
</dbReference>
<evidence type="ECO:0000256" key="1">
    <source>
        <dbReference type="ARBA" id="ARBA00023015"/>
    </source>
</evidence>
<feature type="compositionally biased region" description="Low complexity" evidence="4">
    <location>
        <begin position="8"/>
        <end position="26"/>
    </location>
</feature>
<keyword evidence="1" id="KW-0805">Transcription regulation</keyword>
<evidence type="ECO:0000313" key="7">
    <source>
        <dbReference type="Proteomes" id="UP001528673"/>
    </source>
</evidence>
<dbReference type="Gene3D" id="1.10.10.60">
    <property type="entry name" value="Homeodomain-like"/>
    <property type="match status" value="1"/>
</dbReference>
<evidence type="ECO:0000313" key="6">
    <source>
        <dbReference type="EMBL" id="MDD0838572.1"/>
    </source>
</evidence>
<dbReference type="InterPro" id="IPR009057">
    <property type="entry name" value="Homeodomain-like_sf"/>
</dbReference>
<dbReference type="SMART" id="SM00342">
    <property type="entry name" value="HTH_ARAC"/>
    <property type="match status" value="1"/>
</dbReference>
<evidence type="ECO:0000256" key="3">
    <source>
        <dbReference type="ARBA" id="ARBA00023163"/>
    </source>
</evidence>
<feature type="region of interest" description="Disordered" evidence="4">
    <location>
        <begin position="1"/>
        <end position="35"/>
    </location>
</feature>
<feature type="domain" description="HTH araC/xylS-type" evidence="5">
    <location>
        <begin position="208"/>
        <end position="308"/>
    </location>
</feature>
<dbReference type="InterPro" id="IPR018060">
    <property type="entry name" value="HTH_AraC"/>
</dbReference>
<keyword evidence="7" id="KW-1185">Reference proteome</keyword>
<evidence type="ECO:0000259" key="5">
    <source>
        <dbReference type="PROSITE" id="PS01124"/>
    </source>
</evidence>
<dbReference type="PANTHER" id="PTHR11019:SF199">
    <property type="entry name" value="HTH-TYPE TRANSCRIPTIONAL REGULATOR NIMR"/>
    <property type="match status" value="1"/>
</dbReference>
<sequence length="313" mass="34332">MPRTRLHPAQAAPAPQPPTRAGARPRQGWRNKPPADLVGSLTPHLFQPTPERPLRAKKRHLLAETEVLPHAHAWGQLTFSLNGVCRLSTEDGTFIVPPSRAVWVPPDMAHSITVVEDADLHTLYLHQHIAPATAHWQRCVVIEVSELMRALVRQLDTQADPPQREAPDTAARPSRREALIAPLLCDELQQAPQIRMGVPLPVAGQGDKRLRALCEAVLRAPGERATLAQWSASVGASERTVARLFRDELGLSYQQWRQQVTLAHALPLLARGLPVSQVASASGYASESAFSAMFRAAMGQAPSRFSGKHRRPA</sequence>
<comment type="caution">
    <text evidence="6">The sequence shown here is derived from an EMBL/GenBank/DDBJ whole genome shotgun (WGS) entry which is preliminary data.</text>
</comment>
<dbReference type="PROSITE" id="PS01124">
    <property type="entry name" value="HTH_ARAC_FAMILY_2"/>
    <property type="match status" value="1"/>
</dbReference>
<dbReference type="Proteomes" id="UP001528673">
    <property type="component" value="Unassembled WGS sequence"/>
</dbReference>
<dbReference type="SUPFAM" id="SSF46689">
    <property type="entry name" value="Homeodomain-like"/>
    <property type="match status" value="1"/>
</dbReference>
<keyword evidence="3" id="KW-0804">Transcription</keyword>
<protein>
    <submittedName>
        <fullName evidence="6">Helix-turn-helix transcriptional regulator</fullName>
    </submittedName>
</protein>
<dbReference type="InterPro" id="IPR003313">
    <property type="entry name" value="AraC-bd"/>
</dbReference>
<gene>
    <name evidence="6" type="ORF">PSQ40_08310</name>
</gene>
<dbReference type="InterPro" id="IPR011051">
    <property type="entry name" value="RmlC_Cupin_sf"/>
</dbReference>
<evidence type="ECO:0000256" key="4">
    <source>
        <dbReference type="SAM" id="MobiDB-lite"/>
    </source>
</evidence>
<dbReference type="Pfam" id="PF02311">
    <property type="entry name" value="AraC_binding"/>
    <property type="match status" value="1"/>
</dbReference>
<dbReference type="SUPFAM" id="SSF51182">
    <property type="entry name" value="RmlC-like cupins"/>
    <property type="match status" value="1"/>
</dbReference>
<accession>A0ABT5MWZ2</accession>
<evidence type="ECO:0000256" key="2">
    <source>
        <dbReference type="ARBA" id="ARBA00023125"/>
    </source>
</evidence>
<name>A0ABT5MWZ2_9BURK</name>
<dbReference type="EMBL" id="JAQSIP010000003">
    <property type="protein sequence ID" value="MDD0838572.1"/>
    <property type="molecule type" value="Genomic_DNA"/>
</dbReference>
<dbReference type="InterPro" id="IPR014710">
    <property type="entry name" value="RmlC-like_jellyroll"/>
</dbReference>
<reference evidence="6 7" key="1">
    <citation type="submission" date="2023-02" db="EMBL/GenBank/DDBJ databases">
        <title>Bacterial whole genomic sequence of Curvibacter sp. HBC61.</title>
        <authorList>
            <person name="Le V."/>
            <person name="Ko S.-R."/>
            <person name="Ahn C.-Y."/>
            <person name="Oh H.-M."/>
        </authorList>
    </citation>
    <scope>NUCLEOTIDE SEQUENCE [LARGE SCALE GENOMIC DNA]</scope>
    <source>
        <strain evidence="6 7">HBC61</strain>
    </source>
</reference>
<dbReference type="CDD" id="cd06124">
    <property type="entry name" value="cupin_NimR-like_N"/>
    <property type="match status" value="1"/>
</dbReference>
<dbReference type="RefSeq" id="WP_273950514.1">
    <property type="nucleotide sequence ID" value="NZ_JAQSIP010000003.1"/>
</dbReference>
<proteinExistence type="predicted"/>